<protein>
    <submittedName>
        <fullName evidence="1">Uncharacterized protein</fullName>
    </submittedName>
</protein>
<dbReference type="AlphaFoldDB" id="A0AAV9K0T7"/>
<name>A0AAV9K0T7_9SOLN</name>
<dbReference type="Proteomes" id="UP001311915">
    <property type="component" value="Unassembled WGS sequence"/>
</dbReference>
<dbReference type="PANTHER" id="PTHR48435:SF1">
    <property type="entry name" value="POLYPROTEIN"/>
    <property type="match status" value="1"/>
</dbReference>
<evidence type="ECO:0000313" key="1">
    <source>
        <dbReference type="EMBL" id="KAK4706934.1"/>
    </source>
</evidence>
<evidence type="ECO:0000313" key="2">
    <source>
        <dbReference type="Proteomes" id="UP001311915"/>
    </source>
</evidence>
<organism evidence="1 2">
    <name type="scientific">Solanum pinnatisectum</name>
    <name type="common">tansyleaf nightshade</name>
    <dbReference type="NCBI Taxonomy" id="50273"/>
    <lineage>
        <taxon>Eukaryota</taxon>
        <taxon>Viridiplantae</taxon>
        <taxon>Streptophyta</taxon>
        <taxon>Embryophyta</taxon>
        <taxon>Tracheophyta</taxon>
        <taxon>Spermatophyta</taxon>
        <taxon>Magnoliopsida</taxon>
        <taxon>eudicotyledons</taxon>
        <taxon>Gunneridae</taxon>
        <taxon>Pentapetalae</taxon>
        <taxon>asterids</taxon>
        <taxon>lamiids</taxon>
        <taxon>Solanales</taxon>
        <taxon>Solanaceae</taxon>
        <taxon>Solanoideae</taxon>
        <taxon>Solaneae</taxon>
        <taxon>Solanum</taxon>
    </lineage>
</organism>
<gene>
    <name evidence="1" type="ORF">R3W88_033495</name>
</gene>
<dbReference type="PANTHER" id="PTHR48435">
    <property type="entry name" value="POLYPROTEIN"/>
    <property type="match status" value="1"/>
</dbReference>
<sequence length="309" mass="35531">MSLHDPYLTEALKIQVQLLGAPQLAWRVQHYDRDLSLPSGQHSLFLDIDSTNGTTQQFDQDVRVVQWFTCLFIGHTPRNVDCTCKGCEEGDLDDANRSKSSKQCRNSEKEFKRRFDDGDPTIDSLSCPGKYEFLFSYKTQNESALPTQNGNIEETSNWQSKDILSKNRLLSTKNDSTKSIDPNQVKLATKENKLIDTSVQNAGLIKALEQRLQLIRLDKYLQRSSLFQFFDHQHKEMDFISDQTMELKYGRIELAENPIPLPTSFPFSPQSNSILRQDSLFSIFNDHSHMPLSFIPIPDENKFDIPKFV</sequence>
<dbReference type="InterPro" id="IPR053098">
    <property type="entry name" value="Petuviruses_polyprotein"/>
</dbReference>
<keyword evidence="2" id="KW-1185">Reference proteome</keyword>
<reference evidence="1 2" key="1">
    <citation type="submission" date="2023-10" db="EMBL/GenBank/DDBJ databases">
        <title>Genome-Wide Identification Analysis in wild type Solanum Pinnatisectum Reveals Some Genes Defensing Phytophthora Infestans.</title>
        <authorList>
            <person name="Sun C."/>
        </authorList>
    </citation>
    <scope>NUCLEOTIDE SEQUENCE [LARGE SCALE GENOMIC DNA]</scope>
    <source>
        <strain evidence="1">LQN</strain>
        <tissue evidence="1">Leaf</tissue>
    </source>
</reference>
<comment type="caution">
    <text evidence="1">The sequence shown here is derived from an EMBL/GenBank/DDBJ whole genome shotgun (WGS) entry which is preliminary data.</text>
</comment>
<accession>A0AAV9K0T7</accession>
<dbReference type="EMBL" id="JAWPEI010000038">
    <property type="protein sequence ID" value="KAK4706934.1"/>
    <property type="molecule type" value="Genomic_DNA"/>
</dbReference>
<proteinExistence type="predicted"/>